<dbReference type="FunFam" id="2.130.10.10:FF:000025">
    <property type="entry name" value="FIZZY-related 2 isoform 1"/>
    <property type="match status" value="1"/>
</dbReference>
<dbReference type="EMBL" id="SDMP01000013">
    <property type="protein sequence ID" value="RYR18417.1"/>
    <property type="molecule type" value="Genomic_DNA"/>
</dbReference>
<dbReference type="PANTHER" id="PTHR19918:SF36">
    <property type="entry name" value="PROTEIN FIZZY-RELATED 3"/>
    <property type="match status" value="1"/>
</dbReference>
<evidence type="ECO:0000256" key="1">
    <source>
        <dbReference type="ARBA" id="ARBA00004123"/>
    </source>
</evidence>
<dbReference type="GO" id="GO:0005680">
    <property type="term" value="C:anaphase-promoting complex"/>
    <property type="evidence" value="ECO:0007669"/>
    <property type="project" value="TreeGrafter"/>
</dbReference>
<dbReference type="GO" id="GO:0016567">
    <property type="term" value="P:protein ubiquitination"/>
    <property type="evidence" value="ECO:0007669"/>
    <property type="project" value="UniProtKB-UniPathway"/>
</dbReference>
<evidence type="ECO:0000313" key="15">
    <source>
        <dbReference type="EMBL" id="RYR18417.1"/>
    </source>
</evidence>
<dbReference type="PANTHER" id="PTHR19918">
    <property type="entry name" value="CELL DIVISION CYCLE 20 CDC20 FIZZY -RELATED"/>
    <property type="match status" value="1"/>
</dbReference>
<dbReference type="InterPro" id="IPR019775">
    <property type="entry name" value="WD40_repeat_CS"/>
</dbReference>
<feature type="domain" description="CDC20/Fizzy WD40" evidence="14">
    <location>
        <begin position="871"/>
        <end position="1160"/>
    </location>
</feature>
<feature type="region of interest" description="Disordered" evidence="13">
    <location>
        <begin position="408"/>
        <end position="439"/>
    </location>
</feature>
<dbReference type="EMBL" id="SDMP01000013">
    <property type="protein sequence ID" value="RYR18418.1"/>
    <property type="molecule type" value="Genomic_DNA"/>
</dbReference>
<dbReference type="PROSITE" id="PS50294">
    <property type="entry name" value="WD_REPEATS_REGION"/>
    <property type="match status" value="2"/>
</dbReference>
<dbReference type="InterPro" id="IPR015943">
    <property type="entry name" value="WD40/YVTN_repeat-like_dom_sf"/>
</dbReference>
<keyword evidence="9" id="KW-0498">Mitosis</keyword>
<keyword evidence="11" id="KW-0131">Cell cycle</keyword>
<dbReference type="FunFam" id="3.30.420.40:FF:000048">
    <property type="entry name" value="ARP5 actin-related protein 5 homolog"/>
    <property type="match status" value="1"/>
</dbReference>
<dbReference type="CDD" id="cd00200">
    <property type="entry name" value="WD40"/>
    <property type="match status" value="1"/>
</dbReference>
<dbReference type="CDD" id="cd10211">
    <property type="entry name" value="ASKHA_NBD_Arp5"/>
    <property type="match status" value="1"/>
</dbReference>
<feature type="compositionally biased region" description="Low complexity" evidence="13">
    <location>
        <begin position="792"/>
        <end position="803"/>
    </location>
</feature>
<dbReference type="Gene3D" id="2.30.36.70">
    <property type="entry name" value="Actin, Chain A, domain 2"/>
    <property type="match status" value="1"/>
</dbReference>
<accession>A0A444ZW67</accession>
<dbReference type="AlphaFoldDB" id="A0A444ZW67"/>
<evidence type="ECO:0000256" key="8">
    <source>
        <dbReference type="ARBA" id="ARBA00022737"/>
    </source>
</evidence>
<dbReference type="Gene3D" id="3.30.420.40">
    <property type="match status" value="4"/>
</dbReference>
<evidence type="ECO:0000256" key="11">
    <source>
        <dbReference type="ARBA" id="ARBA00023306"/>
    </source>
</evidence>
<gene>
    <name evidence="15" type="ORF">Ahy_B03g063042</name>
</gene>
<dbReference type="SUPFAM" id="SSF53067">
    <property type="entry name" value="Actin-like ATPase domain"/>
    <property type="match status" value="2"/>
</dbReference>
<feature type="compositionally biased region" description="Basic and acidic residues" evidence="13">
    <location>
        <begin position="363"/>
        <end position="378"/>
    </location>
</feature>
<comment type="caution">
    <text evidence="15">The sequence shown here is derived from an EMBL/GenBank/DDBJ whole genome shotgun (WGS) entry which is preliminary data.</text>
</comment>
<dbReference type="GO" id="GO:1905786">
    <property type="term" value="P:positive regulation of anaphase-promoting complex-dependent catabolic process"/>
    <property type="evidence" value="ECO:0007669"/>
    <property type="project" value="TreeGrafter"/>
</dbReference>
<reference evidence="15 16" key="1">
    <citation type="submission" date="2019-01" db="EMBL/GenBank/DDBJ databases">
        <title>Sequencing of cultivated peanut Arachis hypogaea provides insights into genome evolution and oil improvement.</title>
        <authorList>
            <person name="Chen X."/>
        </authorList>
    </citation>
    <scope>NUCLEOTIDE SEQUENCE [LARGE SCALE GENOMIC DNA]</scope>
    <source>
        <strain evidence="16">cv. Fuhuasheng</strain>
        <strain evidence="15">GDAAS-fuhuasheng2018</strain>
        <tissue evidence="15">Leaves</tissue>
    </source>
</reference>
<evidence type="ECO:0000256" key="3">
    <source>
        <dbReference type="ARBA" id="ARBA00006021"/>
    </source>
</evidence>
<comment type="subcellular location">
    <subcellularLocation>
        <location evidence="1">Nucleus</location>
    </subcellularLocation>
</comment>
<dbReference type="STRING" id="3818.A0A444ZW67"/>
<keyword evidence="16" id="KW-1185">Reference proteome</keyword>
<dbReference type="InterPro" id="IPR001680">
    <property type="entry name" value="WD40_rpt"/>
</dbReference>
<name>A0A444ZW67_ARAHY</name>
<feature type="region of interest" description="Disordered" evidence="13">
    <location>
        <begin position="349"/>
        <end position="383"/>
    </location>
</feature>
<feature type="repeat" description="WD" evidence="12">
    <location>
        <begin position="1129"/>
        <end position="1162"/>
    </location>
</feature>
<dbReference type="SMART" id="SM00268">
    <property type="entry name" value="ACTIN"/>
    <property type="match status" value="1"/>
</dbReference>
<keyword evidence="8" id="KW-0677">Repeat</keyword>
<dbReference type="SMR" id="A0A444ZW67"/>
<evidence type="ECO:0000313" key="16">
    <source>
        <dbReference type="Proteomes" id="UP000289738"/>
    </source>
</evidence>
<feature type="compositionally biased region" description="Basic and acidic residues" evidence="13">
    <location>
        <begin position="413"/>
        <end position="439"/>
    </location>
</feature>
<organism evidence="15 16">
    <name type="scientific">Arachis hypogaea</name>
    <name type="common">Peanut</name>
    <dbReference type="NCBI Taxonomy" id="3818"/>
    <lineage>
        <taxon>Eukaryota</taxon>
        <taxon>Viridiplantae</taxon>
        <taxon>Streptophyta</taxon>
        <taxon>Embryophyta</taxon>
        <taxon>Tracheophyta</taxon>
        <taxon>Spermatophyta</taxon>
        <taxon>Magnoliopsida</taxon>
        <taxon>eudicotyledons</taxon>
        <taxon>Gunneridae</taxon>
        <taxon>Pentapetalae</taxon>
        <taxon>rosids</taxon>
        <taxon>fabids</taxon>
        <taxon>Fabales</taxon>
        <taxon>Fabaceae</taxon>
        <taxon>Papilionoideae</taxon>
        <taxon>50 kb inversion clade</taxon>
        <taxon>dalbergioids sensu lato</taxon>
        <taxon>Dalbergieae</taxon>
        <taxon>Pterocarpus clade</taxon>
        <taxon>Arachis</taxon>
    </lineage>
</organism>
<dbReference type="SMART" id="SM00320">
    <property type="entry name" value="WD40"/>
    <property type="match status" value="5"/>
</dbReference>
<dbReference type="PROSITE" id="PS00678">
    <property type="entry name" value="WD_REPEATS_1"/>
    <property type="match status" value="1"/>
</dbReference>
<keyword evidence="7" id="KW-0132">Cell division</keyword>
<proteinExistence type="inferred from homology"/>
<dbReference type="SUPFAM" id="SSF50978">
    <property type="entry name" value="WD40 repeat-like"/>
    <property type="match status" value="1"/>
</dbReference>
<comment type="pathway">
    <text evidence="2">Protein modification; protein ubiquitination.</text>
</comment>
<dbReference type="GO" id="GO:0051301">
    <property type="term" value="P:cell division"/>
    <property type="evidence" value="ECO:0007669"/>
    <property type="project" value="UniProtKB-KW"/>
</dbReference>
<protein>
    <recommendedName>
        <fullName evidence="5">Actin-related protein 5</fullName>
    </recommendedName>
</protein>
<sequence length="1186" mass="132535">MPFISKINRQSDYNLFRSATPLVIDNGASYFRIGWAGEDDPRVIFRNIVQRPRHKTTGETVTIVGDHDPALLKYFDCTRSGPRSAFDSNVVYQFEIMEYILDFGFDRMGANGSEIDHPVLITECVCNPVQSRSKMGELLFETYGVPSIAFGVDAAFSYKYNQLQGICDRDGLAMCPGFTTTHVIPFIDGEPMYKGCCRTNVGGYHVTNYLKQLLSLKYPYHMGRFTWEKVEDLKMEHCYIAQDYVSEAKLFQRGTKEAEEKTRLWQLPWVPPPTEEPPSEEEIARKAAIKEKLGQRLREMAEAKRSSKINELENELHGLEFLLNQLEQVAESDVPSFLAETGYVSRQEIESARNRTTQSLRKAKGEPKSEQTETEKADSSNNEKYSLVNVADEMLTPEQLIEKKKQLSIKSMSEGHMRLKQKRQEAELERERKQQLEEEKRLENPELYLEQLHAKYKDLSEKVDQRKRLKTNGGHTNGNNLSGGVGRGERLNAAQRERMRLLTTAAFDRGKGEDTFGAKDEDWQLYKLMSRDNDDDDEGPDEDDAELARISSRLQDLDPTFVPKLETSTSQTAEVPRARPLTKEDFQIVFGVERFRCPEILFNPNWVAVDQVGLDEMAGVSMRRLSYKDESLESRLTSSILLTGGSSLFPGIIERLEAGIRMIRPCGSPIKIVRALDPVMDAWRGASAYASGPQFHTQTFTKEAEAQVAMESPQAKKSGLNLPAGMSGTSLRLDTISKSSSSTCSDRFIPCRSSSRLHTFGLIEKPSPAKEGGNEAYSRLLKSELFGSDFASPSSSSPMTSPSKNMLRFKTDHSGPSSPFSPSVLGHRIDFSSDSPTPPKPPRKVPKTPHKASSPSSSSLAMHLKLPVRVLDAPSLQDDFYLNLVDWSSQNVLAVALGTCVYLWSASNSKVTKLCDLGPHDGVCSVQWTREGSFISIGTNLGQVQIWDGSRCKKVRTMGGHQIRTGVLAWNSRILASGSRDRNILQHDMRVPSDFIGKLVGHKSEVCGLKWSCDDRELASGGNDNQLLVWNQHSQQPALRLTEHTAAVKAIAWSPHQSGLLASGGGTADRCIRFWNTTNGHQLNFVDTGSQVCNLGWSKNVNEIVSTHGYSQNQIMVWKYPSLAKVATLTGHSMRVLYLAMSPDGQTIVTGAGDETLRFWNIFPSMKTPAPVKDTALWSLGRTQIR</sequence>
<dbReference type="Gene3D" id="2.130.10.10">
    <property type="entry name" value="YVTN repeat-like/Quinoprotein amine dehydrogenase"/>
    <property type="match status" value="1"/>
</dbReference>
<dbReference type="GO" id="GO:1990757">
    <property type="term" value="F:ubiquitin ligase activator activity"/>
    <property type="evidence" value="ECO:0007669"/>
    <property type="project" value="TreeGrafter"/>
</dbReference>
<evidence type="ECO:0000256" key="7">
    <source>
        <dbReference type="ARBA" id="ARBA00022618"/>
    </source>
</evidence>
<dbReference type="Pfam" id="PF24807">
    <property type="entry name" value="WD40_CDC20-Fz"/>
    <property type="match status" value="1"/>
</dbReference>
<dbReference type="Pfam" id="PF00022">
    <property type="entry name" value="Actin"/>
    <property type="match status" value="2"/>
</dbReference>
<dbReference type="InterPro" id="IPR033010">
    <property type="entry name" value="Cdc20/Fizzy"/>
</dbReference>
<evidence type="ECO:0000256" key="13">
    <source>
        <dbReference type="SAM" id="MobiDB-lite"/>
    </source>
</evidence>
<dbReference type="InterPro" id="IPR004000">
    <property type="entry name" value="Actin"/>
</dbReference>
<evidence type="ECO:0000256" key="5">
    <source>
        <dbReference type="ARBA" id="ARBA00021612"/>
    </source>
</evidence>
<dbReference type="PROSITE" id="PS50082">
    <property type="entry name" value="WD_REPEATS_2"/>
    <property type="match status" value="2"/>
</dbReference>
<dbReference type="GO" id="GO:0031145">
    <property type="term" value="P:anaphase-promoting complex-dependent catabolic process"/>
    <property type="evidence" value="ECO:0007669"/>
    <property type="project" value="TreeGrafter"/>
</dbReference>
<dbReference type="InterPro" id="IPR043129">
    <property type="entry name" value="ATPase_NBD"/>
</dbReference>
<dbReference type="UniPathway" id="UPA00143"/>
<evidence type="ECO:0000256" key="9">
    <source>
        <dbReference type="ARBA" id="ARBA00022776"/>
    </source>
</evidence>
<feature type="repeat" description="WD" evidence="12">
    <location>
        <begin position="999"/>
        <end position="1040"/>
    </location>
</feature>
<comment type="similarity">
    <text evidence="4">Belongs to the WD repeat CDC20/Fizzy family.</text>
</comment>
<feature type="compositionally biased region" description="Basic residues" evidence="13">
    <location>
        <begin position="841"/>
        <end position="850"/>
    </location>
</feature>
<evidence type="ECO:0000256" key="4">
    <source>
        <dbReference type="ARBA" id="ARBA00006445"/>
    </source>
</evidence>
<evidence type="ECO:0000256" key="10">
    <source>
        <dbReference type="ARBA" id="ARBA00023242"/>
    </source>
</evidence>
<dbReference type="Gene3D" id="3.90.640.10">
    <property type="entry name" value="Actin, Chain A, domain 4"/>
    <property type="match status" value="2"/>
</dbReference>
<evidence type="ECO:0000259" key="14">
    <source>
        <dbReference type="Pfam" id="PF24807"/>
    </source>
</evidence>
<keyword evidence="6 12" id="KW-0853">WD repeat</keyword>
<evidence type="ECO:0000256" key="12">
    <source>
        <dbReference type="PROSITE-ProRule" id="PRU00221"/>
    </source>
</evidence>
<dbReference type="FunFam" id="3.30.420.40:FF:000194">
    <property type="entry name" value="Actin-related protein 5"/>
    <property type="match status" value="1"/>
</dbReference>
<dbReference type="InterPro" id="IPR056150">
    <property type="entry name" value="WD40_CDC20-Fz"/>
</dbReference>
<evidence type="ECO:0000256" key="2">
    <source>
        <dbReference type="ARBA" id="ARBA00004906"/>
    </source>
</evidence>
<feature type="region of interest" description="Disordered" evidence="13">
    <location>
        <begin position="790"/>
        <end position="859"/>
    </location>
</feature>
<evidence type="ECO:0000256" key="6">
    <source>
        <dbReference type="ARBA" id="ARBA00022574"/>
    </source>
</evidence>
<dbReference type="InterPro" id="IPR036322">
    <property type="entry name" value="WD40_repeat_dom_sf"/>
</dbReference>
<dbReference type="FunFam" id="3.90.640.10:FF:000034">
    <property type="entry name" value="Actin-related protein 5"/>
    <property type="match status" value="1"/>
</dbReference>
<dbReference type="Gramene" id="arahy.Tifrunner.gnm2.ann2.Ah13g512100.1">
    <property type="protein sequence ID" value="arahy.Tifrunner.gnm2.ann2.Ah13g512100.1-CDS"/>
    <property type="gene ID" value="arahy.Tifrunner.gnm2.ann2.Ah13g512100"/>
</dbReference>
<comment type="similarity">
    <text evidence="3">Belongs to the actin family. ARP5 subfamily.</text>
</comment>
<dbReference type="GO" id="GO:0010997">
    <property type="term" value="F:anaphase-promoting complex binding"/>
    <property type="evidence" value="ECO:0007669"/>
    <property type="project" value="InterPro"/>
</dbReference>
<keyword evidence="10" id="KW-0539">Nucleus</keyword>
<dbReference type="Proteomes" id="UP000289738">
    <property type="component" value="Chromosome B03"/>
</dbReference>